<evidence type="ECO:0000256" key="2">
    <source>
        <dbReference type="ARBA" id="ARBA00023015"/>
    </source>
</evidence>
<dbReference type="RefSeq" id="WP_089072820.1">
    <property type="nucleotide sequence ID" value="NZ_CBCSAM010000005.1"/>
</dbReference>
<dbReference type="Pfam" id="PF07729">
    <property type="entry name" value="FCD"/>
    <property type="match status" value="1"/>
</dbReference>
<dbReference type="CDD" id="cd07377">
    <property type="entry name" value="WHTH_GntR"/>
    <property type="match status" value="1"/>
</dbReference>
<dbReference type="AlphaFoldDB" id="A0A220VC86"/>
<sequence>MILVSVALENGKTNSNKLPHDKKMDMNLKVSDILEQEFEQYILDGRFLAGEKIPSERELAKYFDVSRASIREAIQKLETKKLLIKKQGEGTFISDKLWSPLNEPLFELLSSNPTSQMDLLESRYALEGMMSYYAAERGNDLDFEIIKNNYKEICDFQNKGNIEDESRAVMQYLISVTKAAKNVVLLQIINSLRPLLEKNILKNFEMLEQDFSLKLTVNYHREMVLNAICSRKPNEARDAAHAHLSFIKKILTNLV</sequence>
<protein>
    <recommendedName>
        <fullName evidence="6">Pyruvate dehydrogenase complex repressor</fullName>
    </recommendedName>
</protein>
<feature type="domain" description="HTH gntR-type" evidence="7">
    <location>
        <begin position="28"/>
        <end position="96"/>
    </location>
</feature>
<keyword evidence="3" id="KW-0238">DNA-binding</keyword>
<dbReference type="Pfam" id="PF00392">
    <property type="entry name" value="GntR"/>
    <property type="match status" value="1"/>
</dbReference>
<dbReference type="PANTHER" id="PTHR43537">
    <property type="entry name" value="TRANSCRIPTIONAL REGULATOR, GNTR FAMILY"/>
    <property type="match status" value="1"/>
</dbReference>
<comment type="function">
    <text evidence="5">Transcriptional repressor for the pyruvate dehydrogenase complex genes aceEF and lpd.</text>
</comment>
<dbReference type="SUPFAM" id="SSF46785">
    <property type="entry name" value="Winged helix' DNA-binding domain"/>
    <property type="match status" value="1"/>
</dbReference>
<dbReference type="PROSITE" id="PS50949">
    <property type="entry name" value="HTH_GNTR"/>
    <property type="match status" value="1"/>
</dbReference>
<evidence type="ECO:0000313" key="9">
    <source>
        <dbReference type="Proteomes" id="UP000242175"/>
    </source>
</evidence>
<dbReference type="InterPro" id="IPR008920">
    <property type="entry name" value="TF_FadR/GntR_C"/>
</dbReference>
<gene>
    <name evidence="8" type="primary">pdhR</name>
    <name evidence="8" type="ORF">CF386_02020</name>
</gene>
<dbReference type="PRINTS" id="PR00035">
    <property type="entry name" value="HTHGNTR"/>
</dbReference>
<dbReference type="PANTHER" id="PTHR43537:SF34">
    <property type="entry name" value="PYRUVATE DEHYDROGENASE COMPLEX REPRESSOR"/>
    <property type="match status" value="1"/>
</dbReference>
<keyword evidence="2" id="KW-0805">Transcription regulation</keyword>
<proteinExistence type="predicted"/>
<organism evidence="8 9">
    <name type="scientific">Paraphotobacterium marinum</name>
    <dbReference type="NCBI Taxonomy" id="1755811"/>
    <lineage>
        <taxon>Bacteria</taxon>
        <taxon>Pseudomonadati</taxon>
        <taxon>Pseudomonadota</taxon>
        <taxon>Gammaproteobacteria</taxon>
        <taxon>Vibrionales</taxon>
        <taxon>Vibrionaceae</taxon>
        <taxon>Paraphotobacterium</taxon>
    </lineage>
</organism>
<keyword evidence="4" id="KW-0804">Transcription</keyword>
<dbReference type="Proteomes" id="UP000242175">
    <property type="component" value="Chromosome large"/>
</dbReference>
<dbReference type="InterPro" id="IPR011711">
    <property type="entry name" value="GntR_C"/>
</dbReference>
<evidence type="ECO:0000256" key="6">
    <source>
        <dbReference type="ARBA" id="ARBA00039592"/>
    </source>
</evidence>
<evidence type="ECO:0000256" key="1">
    <source>
        <dbReference type="ARBA" id="ARBA00022491"/>
    </source>
</evidence>
<dbReference type="SMART" id="SM00895">
    <property type="entry name" value="FCD"/>
    <property type="match status" value="1"/>
</dbReference>
<evidence type="ECO:0000313" key="8">
    <source>
        <dbReference type="EMBL" id="ASK77910.1"/>
    </source>
</evidence>
<dbReference type="InterPro" id="IPR000524">
    <property type="entry name" value="Tscrpt_reg_HTH_GntR"/>
</dbReference>
<keyword evidence="1" id="KW-0678">Repressor</keyword>
<accession>A0A220VC86</accession>
<dbReference type="GO" id="GO:0003677">
    <property type="term" value="F:DNA binding"/>
    <property type="evidence" value="ECO:0007669"/>
    <property type="project" value="UniProtKB-KW"/>
</dbReference>
<keyword evidence="9" id="KW-1185">Reference proteome</keyword>
<dbReference type="KEGG" id="pmai:CF386_02020"/>
<name>A0A220VC86_9GAMM</name>
<dbReference type="EMBL" id="CP022355">
    <property type="protein sequence ID" value="ASK77910.1"/>
    <property type="molecule type" value="Genomic_DNA"/>
</dbReference>
<dbReference type="SMART" id="SM00345">
    <property type="entry name" value="HTH_GNTR"/>
    <property type="match status" value="1"/>
</dbReference>
<dbReference type="Gene3D" id="1.20.120.530">
    <property type="entry name" value="GntR ligand-binding domain-like"/>
    <property type="match status" value="1"/>
</dbReference>
<evidence type="ECO:0000256" key="4">
    <source>
        <dbReference type="ARBA" id="ARBA00023163"/>
    </source>
</evidence>
<evidence type="ECO:0000259" key="7">
    <source>
        <dbReference type="PROSITE" id="PS50949"/>
    </source>
</evidence>
<evidence type="ECO:0000256" key="3">
    <source>
        <dbReference type="ARBA" id="ARBA00023125"/>
    </source>
</evidence>
<dbReference type="InterPro" id="IPR036390">
    <property type="entry name" value="WH_DNA-bd_sf"/>
</dbReference>
<dbReference type="SUPFAM" id="SSF48008">
    <property type="entry name" value="GntR ligand-binding domain-like"/>
    <property type="match status" value="1"/>
</dbReference>
<dbReference type="InterPro" id="IPR036388">
    <property type="entry name" value="WH-like_DNA-bd_sf"/>
</dbReference>
<evidence type="ECO:0000256" key="5">
    <source>
        <dbReference type="ARBA" id="ARBA00037357"/>
    </source>
</evidence>
<dbReference type="GO" id="GO:0003700">
    <property type="term" value="F:DNA-binding transcription factor activity"/>
    <property type="evidence" value="ECO:0007669"/>
    <property type="project" value="InterPro"/>
</dbReference>
<reference evidence="8 9" key="1">
    <citation type="journal article" date="2016" name="Int. J. Syst. Evol. Microbiol.">
        <title>Paraphotobacterium marinum gen. nov., sp. nov., a member of the family Vibrionaceae, isolated from surface seawater.</title>
        <authorList>
            <person name="Huang Z."/>
            <person name="Dong C."/>
            <person name="Shao Z."/>
        </authorList>
    </citation>
    <scope>NUCLEOTIDE SEQUENCE [LARGE SCALE GENOMIC DNA]</scope>
    <source>
        <strain evidence="8 9">NSCS20N07D</strain>
    </source>
</reference>
<dbReference type="Gene3D" id="1.10.10.10">
    <property type="entry name" value="Winged helix-like DNA-binding domain superfamily/Winged helix DNA-binding domain"/>
    <property type="match status" value="1"/>
</dbReference>